<dbReference type="AlphaFoldDB" id="A0AAW1S903"/>
<dbReference type="GO" id="GO:0005829">
    <property type="term" value="C:cytosol"/>
    <property type="evidence" value="ECO:0007669"/>
    <property type="project" value="TreeGrafter"/>
</dbReference>
<organism evidence="2 3">
    <name type="scientific">Elliptochloris bilobata</name>
    <dbReference type="NCBI Taxonomy" id="381761"/>
    <lineage>
        <taxon>Eukaryota</taxon>
        <taxon>Viridiplantae</taxon>
        <taxon>Chlorophyta</taxon>
        <taxon>core chlorophytes</taxon>
        <taxon>Trebouxiophyceae</taxon>
        <taxon>Trebouxiophyceae incertae sedis</taxon>
        <taxon>Elliptochloris clade</taxon>
        <taxon>Elliptochloris</taxon>
    </lineage>
</organism>
<dbReference type="Pfam" id="PF21057">
    <property type="entry name" value="Hikeshi-like_C"/>
    <property type="match status" value="1"/>
</dbReference>
<accession>A0AAW1S903</accession>
<evidence type="ECO:0000313" key="3">
    <source>
        <dbReference type="Proteomes" id="UP001445335"/>
    </source>
</evidence>
<dbReference type="InterPro" id="IPR031318">
    <property type="entry name" value="OPI10"/>
</dbReference>
<dbReference type="InterPro" id="IPR048364">
    <property type="entry name" value="Hikeshi-like_C"/>
</dbReference>
<dbReference type="EMBL" id="JALJOU010000009">
    <property type="protein sequence ID" value="KAK9842081.1"/>
    <property type="molecule type" value="Genomic_DNA"/>
</dbReference>
<dbReference type="GO" id="GO:0006606">
    <property type="term" value="P:protein import into nucleus"/>
    <property type="evidence" value="ECO:0007669"/>
    <property type="project" value="TreeGrafter"/>
</dbReference>
<dbReference type="GO" id="GO:0005634">
    <property type="term" value="C:nucleus"/>
    <property type="evidence" value="ECO:0007669"/>
    <property type="project" value="TreeGrafter"/>
</dbReference>
<keyword evidence="3" id="KW-1185">Reference proteome</keyword>
<dbReference type="PANTHER" id="PTHR12925:SF0">
    <property type="entry name" value="PROTEIN HIKESHI"/>
    <property type="match status" value="1"/>
</dbReference>
<feature type="domain" description="Hikeshi-like C-terminal" evidence="1">
    <location>
        <begin position="134"/>
        <end position="185"/>
    </location>
</feature>
<protein>
    <recommendedName>
        <fullName evidence="1">Hikeshi-like C-terminal domain-containing protein</fullName>
    </recommendedName>
</protein>
<dbReference type="GO" id="GO:0061608">
    <property type="term" value="F:nuclear import signal receptor activity"/>
    <property type="evidence" value="ECO:0007669"/>
    <property type="project" value="TreeGrafter"/>
</dbReference>
<sequence>MSAGSLFGALFIGHSFPIADSSFVRVDATHWVFDVGAVGPQSVLALKEVAVFLTQPLPDAASALGVYVSVGGVEWHFRGYVANSHPSEVMPLQWPEPEQCRRLAPGPGVFQLGVSVEPLAEVAVKEGSKLVGRQEYAKRVALDLYRFMESFNVGVAGDRLVLPTNVLEQWFVKFDQKFKRDPDFLLSNLGDG</sequence>
<evidence type="ECO:0000259" key="1">
    <source>
        <dbReference type="Pfam" id="PF21057"/>
    </source>
</evidence>
<dbReference type="PANTHER" id="PTHR12925">
    <property type="entry name" value="HIKESHI FAMILY MEMBER"/>
    <property type="match status" value="1"/>
</dbReference>
<proteinExistence type="predicted"/>
<name>A0AAW1S903_9CHLO</name>
<reference evidence="2 3" key="1">
    <citation type="journal article" date="2024" name="Nat. Commun.">
        <title>Phylogenomics reveals the evolutionary origins of lichenization in chlorophyte algae.</title>
        <authorList>
            <person name="Puginier C."/>
            <person name="Libourel C."/>
            <person name="Otte J."/>
            <person name="Skaloud P."/>
            <person name="Haon M."/>
            <person name="Grisel S."/>
            <person name="Petersen M."/>
            <person name="Berrin J.G."/>
            <person name="Delaux P.M."/>
            <person name="Dal Grande F."/>
            <person name="Keller J."/>
        </authorList>
    </citation>
    <scope>NUCLEOTIDE SEQUENCE [LARGE SCALE GENOMIC DNA]</scope>
    <source>
        <strain evidence="2 3">SAG 245.80</strain>
    </source>
</reference>
<dbReference type="Proteomes" id="UP001445335">
    <property type="component" value="Unassembled WGS sequence"/>
</dbReference>
<evidence type="ECO:0000313" key="2">
    <source>
        <dbReference type="EMBL" id="KAK9842081.1"/>
    </source>
</evidence>
<gene>
    <name evidence="2" type="ORF">WJX81_007612</name>
</gene>
<comment type="caution">
    <text evidence="2">The sequence shown here is derived from an EMBL/GenBank/DDBJ whole genome shotgun (WGS) entry which is preliminary data.</text>
</comment>